<dbReference type="InterPro" id="IPR027359">
    <property type="entry name" value="Volt_channel_dom_sf"/>
</dbReference>
<keyword evidence="10 12" id="KW-0472">Membrane</keyword>
<proteinExistence type="predicted"/>
<dbReference type="GO" id="GO:0005249">
    <property type="term" value="F:voltage-gated potassium channel activity"/>
    <property type="evidence" value="ECO:0007669"/>
    <property type="project" value="InterPro"/>
</dbReference>
<evidence type="ECO:0000256" key="9">
    <source>
        <dbReference type="ARBA" id="ARBA00023065"/>
    </source>
</evidence>
<reference evidence="14 15" key="1">
    <citation type="submission" date="2019-10" db="EMBL/GenBank/DDBJ databases">
        <title>Cardiobacteriales fam. a chemoheterotrophic member of the order Cardiobacteriales, and proposal of Cardiobacteriales fam. nov.</title>
        <authorList>
            <person name="Wang C."/>
        </authorList>
    </citation>
    <scope>NUCLEOTIDE SEQUENCE [LARGE SCALE GENOMIC DNA]</scope>
    <source>
        <strain evidence="14 15">ML27</strain>
    </source>
</reference>
<keyword evidence="9" id="KW-0406">Ion transport</keyword>
<keyword evidence="6" id="KW-0851">Voltage-gated channel</keyword>
<dbReference type="GO" id="GO:0008076">
    <property type="term" value="C:voltage-gated potassium channel complex"/>
    <property type="evidence" value="ECO:0007669"/>
    <property type="project" value="InterPro"/>
</dbReference>
<feature type="transmembrane region" description="Helical" evidence="12">
    <location>
        <begin position="100"/>
        <end position="120"/>
    </location>
</feature>
<evidence type="ECO:0000256" key="8">
    <source>
        <dbReference type="ARBA" id="ARBA00022989"/>
    </source>
</evidence>
<dbReference type="Gene3D" id="1.10.287.70">
    <property type="match status" value="1"/>
</dbReference>
<sequence>MPSKTAPLRKKITLALDDSSRDRLSITVNLLIIGLIIISIISIVLESEPSISGTYGHILRYIDVVAVSVFSVEYLARLWIAPDLPKYKDLPPSKARLKYAMSPMAIIDLLAILPMLLAFISVDLRFLRILRLLRIFKLTRYNSTITTLLTVLRNESRSFAAACFVLVIMLIIASSFIYLIEGKTQPEAFGSIPKAMWWALITLTTVGYGDVTPITPMGKVFGGLITVIGIGIVALPAGILASAFSEQLHKNKDNYRDAVKQALLDGVITPEEYQHLKTLQEQFDIEPEEANKILQNQMAMSSKNQSAKTDACPHCGKSLPAKLIDIDQPE</sequence>
<keyword evidence="15" id="KW-1185">Reference proteome</keyword>
<comment type="caution">
    <text evidence="14">The sequence shown here is derived from an EMBL/GenBank/DDBJ whole genome shotgun (WGS) entry which is preliminary data.</text>
</comment>
<feature type="transmembrane region" description="Helical" evidence="12">
    <location>
        <begin position="26"/>
        <end position="46"/>
    </location>
</feature>
<gene>
    <name evidence="14" type="ORF">GCU85_04935</name>
</gene>
<keyword evidence="8 12" id="KW-1133">Transmembrane helix</keyword>
<dbReference type="SUPFAM" id="SSF81324">
    <property type="entry name" value="Voltage-gated potassium channels"/>
    <property type="match status" value="1"/>
</dbReference>
<dbReference type="PANTHER" id="PTHR11537">
    <property type="entry name" value="VOLTAGE-GATED POTASSIUM CHANNEL"/>
    <property type="match status" value="1"/>
</dbReference>
<dbReference type="Proteomes" id="UP000471298">
    <property type="component" value="Unassembled WGS sequence"/>
</dbReference>
<evidence type="ECO:0000256" key="12">
    <source>
        <dbReference type="SAM" id="Phobius"/>
    </source>
</evidence>
<dbReference type="AlphaFoldDB" id="A0A6N7EY71"/>
<name>A0A6N7EY71_9GAMM</name>
<dbReference type="InterPro" id="IPR005821">
    <property type="entry name" value="Ion_trans_dom"/>
</dbReference>
<feature type="transmembrane region" description="Helical" evidence="12">
    <location>
        <begin position="58"/>
        <end position="80"/>
    </location>
</feature>
<keyword evidence="5" id="KW-0631">Potassium channel</keyword>
<keyword evidence="3" id="KW-0633">Potassium transport</keyword>
<dbReference type="GO" id="GO:0001508">
    <property type="term" value="P:action potential"/>
    <property type="evidence" value="ECO:0007669"/>
    <property type="project" value="TreeGrafter"/>
</dbReference>
<dbReference type="Gene3D" id="1.20.120.350">
    <property type="entry name" value="Voltage-gated potassium channels. Chain C"/>
    <property type="match status" value="1"/>
</dbReference>
<keyword evidence="11" id="KW-0407">Ion channel</keyword>
<evidence type="ECO:0000256" key="3">
    <source>
        <dbReference type="ARBA" id="ARBA00022538"/>
    </source>
</evidence>
<evidence type="ECO:0000259" key="13">
    <source>
        <dbReference type="Pfam" id="PF00520"/>
    </source>
</evidence>
<organism evidence="14 15">
    <name type="scientific">Ostreibacterium oceani</name>
    <dbReference type="NCBI Taxonomy" id="2654998"/>
    <lineage>
        <taxon>Bacteria</taxon>
        <taxon>Pseudomonadati</taxon>
        <taxon>Pseudomonadota</taxon>
        <taxon>Gammaproteobacteria</taxon>
        <taxon>Cardiobacteriales</taxon>
        <taxon>Ostreibacteriaceae</taxon>
        <taxon>Ostreibacterium</taxon>
    </lineage>
</organism>
<evidence type="ECO:0000313" key="15">
    <source>
        <dbReference type="Proteomes" id="UP000471298"/>
    </source>
</evidence>
<protein>
    <submittedName>
        <fullName evidence="14">Ion transporter</fullName>
    </submittedName>
</protein>
<dbReference type="Pfam" id="PF00520">
    <property type="entry name" value="Ion_trans"/>
    <property type="match status" value="1"/>
</dbReference>
<keyword evidence="4 12" id="KW-0812">Transmembrane</keyword>
<keyword evidence="7" id="KW-0630">Potassium</keyword>
<evidence type="ECO:0000256" key="6">
    <source>
        <dbReference type="ARBA" id="ARBA00022882"/>
    </source>
</evidence>
<evidence type="ECO:0000256" key="2">
    <source>
        <dbReference type="ARBA" id="ARBA00022448"/>
    </source>
</evidence>
<comment type="subcellular location">
    <subcellularLocation>
        <location evidence="1">Membrane</location>
        <topology evidence="1">Multi-pass membrane protein</topology>
    </subcellularLocation>
</comment>
<evidence type="ECO:0000256" key="10">
    <source>
        <dbReference type="ARBA" id="ARBA00023136"/>
    </source>
</evidence>
<dbReference type="InterPro" id="IPR028325">
    <property type="entry name" value="VG_K_chnl"/>
</dbReference>
<keyword evidence="2" id="KW-0813">Transport</keyword>
<dbReference type="PANTHER" id="PTHR11537:SF254">
    <property type="entry name" value="POTASSIUM VOLTAGE-GATED CHANNEL PROTEIN SHAB"/>
    <property type="match status" value="1"/>
</dbReference>
<dbReference type="EMBL" id="WHNW01000004">
    <property type="protein sequence ID" value="MPV86077.1"/>
    <property type="molecule type" value="Genomic_DNA"/>
</dbReference>
<dbReference type="RefSeq" id="WP_152809969.1">
    <property type="nucleotide sequence ID" value="NZ_WHNW01000004.1"/>
</dbReference>
<evidence type="ECO:0000313" key="14">
    <source>
        <dbReference type="EMBL" id="MPV86077.1"/>
    </source>
</evidence>
<feature type="transmembrane region" description="Helical" evidence="12">
    <location>
        <begin position="158"/>
        <end position="180"/>
    </location>
</feature>
<dbReference type="InParanoid" id="A0A6N7EY71"/>
<accession>A0A6N7EY71</accession>
<evidence type="ECO:0000256" key="5">
    <source>
        <dbReference type="ARBA" id="ARBA00022826"/>
    </source>
</evidence>
<feature type="domain" description="Ion transport" evidence="13">
    <location>
        <begin position="28"/>
        <end position="248"/>
    </location>
</feature>
<dbReference type="PRINTS" id="PR00169">
    <property type="entry name" value="KCHANNEL"/>
</dbReference>
<evidence type="ECO:0000256" key="1">
    <source>
        <dbReference type="ARBA" id="ARBA00004141"/>
    </source>
</evidence>
<evidence type="ECO:0000256" key="7">
    <source>
        <dbReference type="ARBA" id="ARBA00022958"/>
    </source>
</evidence>
<feature type="transmembrane region" description="Helical" evidence="12">
    <location>
        <begin position="221"/>
        <end position="244"/>
    </location>
</feature>
<evidence type="ECO:0000256" key="11">
    <source>
        <dbReference type="ARBA" id="ARBA00023303"/>
    </source>
</evidence>
<evidence type="ECO:0000256" key="4">
    <source>
        <dbReference type="ARBA" id="ARBA00022692"/>
    </source>
</evidence>
<feature type="transmembrane region" description="Helical" evidence="12">
    <location>
        <begin position="192"/>
        <end position="209"/>
    </location>
</feature>